<dbReference type="EMBL" id="RRCF01000002">
    <property type="protein sequence ID" value="RRJ21486.1"/>
    <property type="molecule type" value="Genomic_DNA"/>
</dbReference>
<evidence type="ECO:0000313" key="2">
    <source>
        <dbReference type="EMBL" id="RRJ21486.1"/>
    </source>
</evidence>
<dbReference type="Proteomes" id="UP000276260">
    <property type="component" value="Unassembled WGS sequence"/>
</dbReference>
<dbReference type="Pfam" id="PF00144">
    <property type="entry name" value="Beta-lactamase"/>
    <property type="match status" value="1"/>
</dbReference>
<dbReference type="InterPro" id="IPR012338">
    <property type="entry name" value="Beta-lactam/transpept-like"/>
</dbReference>
<dbReference type="SUPFAM" id="SSF56601">
    <property type="entry name" value="beta-lactamase/transpeptidase-like"/>
    <property type="match status" value="1"/>
</dbReference>
<gene>
    <name evidence="2" type="ORF">EIK76_08745</name>
</gene>
<name>A0A3P3QK04_9GAMM</name>
<reference evidence="2 3" key="1">
    <citation type="submission" date="2018-11" db="EMBL/GenBank/DDBJ databases">
        <title>Draft genome analysis of Rheinheimera mesophila isolated from an industrial waste site.</title>
        <authorList>
            <person name="Yu Q."/>
            <person name="Qi Y."/>
            <person name="Zhang H."/>
            <person name="Lu Y."/>
            <person name="Pu J."/>
        </authorList>
    </citation>
    <scope>NUCLEOTIDE SEQUENCE [LARGE SCALE GENOMIC DNA]</scope>
    <source>
        <strain evidence="2 3">IITR13</strain>
    </source>
</reference>
<accession>A0A3P3QK04</accession>
<dbReference type="GO" id="GO:0016787">
    <property type="term" value="F:hydrolase activity"/>
    <property type="evidence" value="ECO:0007669"/>
    <property type="project" value="UniProtKB-KW"/>
</dbReference>
<keyword evidence="3" id="KW-1185">Reference proteome</keyword>
<dbReference type="AlphaFoldDB" id="A0A3P3QK04"/>
<feature type="domain" description="Beta-lactamase-related" evidence="1">
    <location>
        <begin position="107"/>
        <end position="348"/>
    </location>
</feature>
<dbReference type="OrthoDB" id="9814204at2"/>
<evidence type="ECO:0000259" key="1">
    <source>
        <dbReference type="Pfam" id="PF00144"/>
    </source>
</evidence>
<dbReference type="InterPro" id="IPR050789">
    <property type="entry name" value="Diverse_Enzym_Activities"/>
</dbReference>
<evidence type="ECO:0000313" key="3">
    <source>
        <dbReference type="Proteomes" id="UP000276260"/>
    </source>
</evidence>
<dbReference type="InterPro" id="IPR001466">
    <property type="entry name" value="Beta-lactam-related"/>
</dbReference>
<dbReference type="PANTHER" id="PTHR43283">
    <property type="entry name" value="BETA-LACTAMASE-RELATED"/>
    <property type="match status" value="1"/>
</dbReference>
<organism evidence="2 3">
    <name type="scientific">Rheinheimera mesophila</name>
    <dbReference type="NCBI Taxonomy" id="1547515"/>
    <lineage>
        <taxon>Bacteria</taxon>
        <taxon>Pseudomonadati</taxon>
        <taxon>Pseudomonadota</taxon>
        <taxon>Gammaproteobacteria</taxon>
        <taxon>Chromatiales</taxon>
        <taxon>Chromatiaceae</taxon>
        <taxon>Rheinheimera</taxon>
    </lineage>
</organism>
<dbReference type="PANTHER" id="PTHR43283:SF7">
    <property type="entry name" value="BETA-LACTAMASE-RELATED DOMAIN-CONTAINING PROTEIN"/>
    <property type="match status" value="1"/>
</dbReference>
<protein>
    <submittedName>
        <fullName evidence="2">Class C beta-lactamase-related serine hydrolase</fullName>
    </submittedName>
</protein>
<proteinExistence type="predicted"/>
<sequence>MLGYCALASAAASQLFVPDASAVLAQSFESELYLPRKSAADAGLNQAAVQQLLLQIENKIKPGYQQVHSLLLYKSGALVLEYYQKGNNDFIHFEQGISLVKGQQEFVWSAEQPHYVASVTKAVTATLAGIAIQQTALTVDSTLAQLLPEHPMIQADPIKASISLHQLLSMQAGFVWDEWTGDALLKLWQQQNFVDYLLQQPNTGPGTSWAYNSALPNLVLQLIQRELKQPLQLWAKQHLFDKLGFGSYRWETQPDGLPEGAARLWLRPRDMLKLGVLYLQQGQWQGEQVLPAGWVRQMTRRQATSVAGDYGYYFWLRQQDGISYYTAEGDGGQYIAVFPELEMVVVLTQGNYLQWPLYKQQAERIIRHLLHSIGAVSATNPPPFIEDLPDKPDFDPRL</sequence>
<comment type="caution">
    <text evidence="2">The sequence shown here is derived from an EMBL/GenBank/DDBJ whole genome shotgun (WGS) entry which is preliminary data.</text>
</comment>
<keyword evidence="2" id="KW-0378">Hydrolase</keyword>
<dbReference type="Gene3D" id="3.40.710.10">
    <property type="entry name" value="DD-peptidase/beta-lactamase superfamily"/>
    <property type="match status" value="1"/>
</dbReference>